<dbReference type="InterPro" id="IPR025943">
    <property type="entry name" value="Sigma_54_int_dom_ATP-bd_2"/>
</dbReference>
<dbReference type="InterPro" id="IPR002197">
    <property type="entry name" value="HTH_Fis"/>
</dbReference>
<dbReference type="EMBL" id="JAIOIV010000034">
    <property type="protein sequence ID" value="MBZ0155496.1"/>
    <property type="molecule type" value="Genomic_DNA"/>
</dbReference>
<organism evidence="14 15">
    <name type="scientific">Candidatus Nitrobium versatile</name>
    <dbReference type="NCBI Taxonomy" id="2884831"/>
    <lineage>
        <taxon>Bacteria</taxon>
        <taxon>Pseudomonadati</taxon>
        <taxon>Nitrospirota</taxon>
        <taxon>Nitrospiria</taxon>
        <taxon>Nitrospirales</taxon>
        <taxon>Nitrospiraceae</taxon>
        <taxon>Candidatus Nitrobium</taxon>
    </lineage>
</organism>
<gene>
    <name evidence="14" type="ORF">K8I29_04670</name>
</gene>
<keyword evidence="9" id="KW-0010">Activator</keyword>
<dbReference type="PANTHER" id="PTHR32071">
    <property type="entry name" value="TRANSCRIPTIONAL REGULATORY PROTEIN"/>
    <property type="match status" value="1"/>
</dbReference>
<keyword evidence="8" id="KW-0238">DNA-binding</keyword>
<evidence type="ECO:0000256" key="7">
    <source>
        <dbReference type="ARBA" id="ARBA00023015"/>
    </source>
</evidence>
<evidence type="ECO:0000256" key="4">
    <source>
        <dbReference type="ARBA" id="ARBA00022741"/>
    </source>
</evidence>
<keyword evidence="6" id="KW-0902">Two-component regulatory system</keyword>
<evidence type="ECO:0000259" key="13">
    <source>
        <dbReference type="PROSITE" id="PS50110"/>
    </source>
</evidence>
<dbReference type="Pfam" id="PF02954">
    <property type="entry name" value="HTH_8"/>
    <property type="match status" value="1"/>
</dbReference>
<feature type="domain" description="Sigma-54 factor interaction" evidence="12">
    <location>
        <begin position="159"/>
        <end position="388"/>
    </location>
</feature>
<dbReference type="GO" id="GO:0005737">
    <property type="term" value="C:cytoplasm"/>
    <property type="evidence" value="ECO:0007669"/>
    <property type="project" value="UniProtKB-SubCell"/>
</dbReference>
<dbReference type="CDD" id="cd00009">
    <property type="entry name" value="AAA"/>
    <property type="match status" value="1"/>
</dbReference>
<evidence type="ECO:0000256" key="5">
    <source>
        <dbReference type="ARBA" id="ARBA00022840"/>
    </source>
</evidence>
<dbReference type="PROSITE" id="PS00675">
    <property type="entry name" value="SIGMA54_INTERACT_1"/>
    <property type="match status" value="1"/>
</dbReference>
<dbReference type="AlphaFoldDB" id="A0A953JCY7"/>
<dbReference type="InterPro" id="IPR003593">
    <property type="entry name" value="AAA+_ATPase"/>
</dbReference>
<keyword evidence="4" id="KW-0547">Nucleotide-binding</keyword>
<dbReference type="GO" id="GO:0006355">
    <property type="term" value="P:regulation of DNA-templated transcription"/>
    <property type="evidence" value="ECO:0007669"/>
    <property type="project" value="InterPro"/>
</dbReference>
<dbReference type="SMART" id="SM00448">
    <property type="entry name" value="REC"/>
    <property type="match status" value="1"/>
</dbReference>
<dbReference type="Gene3D" id="1.10.8.60">
    <property type="match status" value="1"/>
</dbReference>
<dbReference type="InterPro" id="IPR058031">
    <property type="entry name" value="AAA_lid_NorR"/>
</dbReference>
<dbReference type="SUPFAM" id="SSF52540">
    <property type="entry name" value="P-loop containing nucleoside triphosphate hydrolases"/>
    <property type="match status" value="1"/>
</dbReference>
<dbReference type="InterPro" id="IPR025944">
    <property type="entry name" value="Sigma_54_int_dom_CS"/>
</dbReference>
<comment type="caution">
    <text evidence="14">The sequence shown here is derived from an EMBL/GenBank/DDBJ whole genome shotgun (WGS) entry which is preliminary data.</text>
</comment>
<feature type="modified residue" description="4-aspartylphosphate" evidence="11">
    <location>
        <position position="69"/>
    </location>
</feature>
<evidence type="ECO:0000256" key="10">
    <source>
        <dbReference type="ARBA" id="ARBA00023163"/>
    </source>
</evidence>
<dbReference type="PRINTS" id="PR01590">
    <property type="entry name" value="HTHFIS"/>
</dbReference>
<dbReference type="InterPro" id="IPR001789">
    <property type="entry name" value="Sig_transdc_resp-reg_receiver"/>
</dbReference>
<dbReference type="InterPro" id="IPR002078">
    <property type="entry name" value="Sigma_54_int"/>
</dbReference>
<dbReference type="GO" id="GO:0005524">
    <property type="term" value="F:ATP binding"/>
    <property type="evidence" value="ECO:0007669"/>
    <property type="project" value="UniProtKB-KW"/>
</dbReference>
<dbReference type="SUPFAM" id="SSF46689">
    <property type="entry name" value="Homeodomain-like"/>
    <property type="match status" value="1"/>
</dbReference>
<dbReference type="Gene3D" id="1.10.10.60">
    <property type="entry name" value="Homeodomain-like"/>
    <property type="match status" value="1"/>
</dbReference>
<dbReference type="InterPro" id="IPR009057">
    <property type="entry name" value="Homeodomain-like_sf"/>
</dbReference>
<dbReference type="InterPro" id="IPR027417">
    <property type="entry name" value="P-loop_NTPase"/>
</dbReference>
<dbReference type="Gene3D" id="3.40.50.2300">
    <property type="match status" value="1"/>
</dbReference>
<reference evidence="14" key="1">
    <citation type="journal article" date="2021" name="bioRxiv">
        <title>Unraveling nitrogen, sulfur and carbon metabolic pathways and microbial community transcriptional responses to substrate deprivation and toxicity stresses in a bioreactor mimicking anoxic brackish coastal sediment conditions.</title>
        <authorList>
            <person name="Martins P.D."/>
            <person name="Echeveste M.J."/>
            <person name="Arshad A."/>
            <person name="Kurth J."/>
            <person name="Ouboter H."/>
            <person name="Jetten M.S.M."/>
            <person name="Welte C.U."/>
        </authorList>
    </citation>
    <scope>NUCLEOTIDE SEQUENCE</scope>
    <source>
        <strain evidence="14">MAG_39</strain>
    </source>
</reference>
<keyword evidence="7" id="KW-0805">Transcription regulation</keyword>
<name>A0A953JCY7_9BACT</name>
<dbReference type="SMART" id="SM00382">
    <property type="entry name" value="AAA"/>
    <property type="match status" value="1"/>
</dbReference>
<protein>
    <submittedName>
        <fullName evidence="14">Sigma-54 dependent transcriptional regulator</fullName>
    </submittedName>
</protein>
<dbReference type="PANTHER" id="PTHR32071:SF57">
    <property type="entry name" value="C4-DICARBOXYLATE TRANSPORT TRANSCRIPTIONAL REGULATORY PROTEIN DCTD"/>
    <property type="match status" value="1"/>
</dbReference>
<sequence>MQTRYGEVETAHREENNRGRVLLVDDEANILKVLSAILRKSGYEVHTAKTAEEALDRTVRMKFDTVITDYKLPGMNGSELLDALKTRAVDAPVIMLTAYGTIEKAVDAMRKGAYYYLAKPVNPDELLTVTREAVEKHRLLLENISLKTRLKERHSFKNIIGKSHVMQDLFSLIETVSRSNSNVLVTGESGTGKELVAKAIHYESPRAGGPFIPIDCAALPEELLESELFGHEKGSFTSAYDQKTGQIELANGGTVFLDEIGELSPGIQKKFLRFLQEREILRVGGKNRIKVDVRIIAATNRNLEEEVRRGAFREDLFYRLNVVTLQVPPLREKKEDIPLLAHFFLQKFNEVNKKTLTSIDSEAMRALMDYDWPGNVRELENAVERAVVLCPTDTVTLHYLPRTLRGEIRTTEKRTGEEFNLLDTEKKLILRALEKTSWNQTKASEVLGITRKQLRTKMKHHGLLAGEEKP</sequence>
<evidence type="ECO:0000256" key="2">
    <source>
        <dbReference type="ARBA" id="ARBA00022490"/>
    </source>
</evidence>
<evidence type="ECO:0000256" key="11">
    <source>
        <dbReference type="PROSITE-ProRule" id="PRU00169"/>
    </source>
</evidence>
<accession>A0A953JCY7</accession>
<evidence type="ECO:0000256" key="8">
    <source>
        <dbReference type="ARBA" id="ARBA00023125"/>
    </source>
</evidence>
<evidence type="ECO:0000256" key="6">
    <source>
        <dbReference type="ARBA" id="ARBA00023012"/>
    </source>
</evidence>
<evidence type="ECO:0000313" key="14">
    <source>
        <dbReference type="EMBL" id="MBZ0155496.1"/>
    </source>
</evidence>
<dbReference type="InterPro" id="IPR011006">
    <property type="entry name" value="CheY-like_superfamily"/>
</dbReference>
<dbReference type="Gene3D" id="3.40.50.300">
    <property type="entry name" value="P-loop containing nucleotide triphosphate hydrolases"/>
    <property type="match status" value="1"/>
</dbReference>
<evidence type="ECO:0000256" key="3">
    <source>
        <dbReference type="ARBA" id="ARBA00022553"/>
    </source>
</evidence>
<dbReference type="Pfam" id="PF25601">
    <property type="entry name" value="AAA_lid_14"/>
    <property type="match status" value="1"/>
</dbReference>
<dbReference type="Pfam" id="PF00158">
    <property type="entry name" value="Sigma54_activat"/>
    <property type="match status" value="1"/>
</dbReference>
<evidence type="ECO:0000256" key="1">
    <source>
        <dbReference type="ARBA" id="ARBA00004496"/>
    </source>
</evidence>
<dbReference type="Pfam" id="PF00072">
    <property type="entry name" value="Response_reg"/>
    <property type="match status" value="1"/>
</dbReference>
<dbReference type="Proteomes" id="UP000705867">
    <property type="component" value="Unassembled WGS sequence"/>
</dbReference>
<dbReference type="GO" id="GO:0043565">
    <property type="term" value="F:sequence-specific DNA binding"/>
    <property type="evidence" value="ECO:0007669"/>
    <property type="project" value="InterPro"/>
</dbReference>
<dbReference type="FunFam" id="3.40.50.300:FF:000006">
    <property type="entry name" value="DNA-binding transcriptional regulator NtrC"/>
    <property type="match status" value="1"/>
</dbReference>
<dbReference type="InterPro" id="IPR025662">
    <property type="entry name" value="Sigma_54_int_dom_ATP-bd_1"/>
</dbReference>
<dbReference type="PROSITE" id="PS50110">
    <property type="entry name" value="RESPONSE_REGULATORY"/>
    <property type="match status" value="1"/>
</dbReference>
<dbReference type="PROSITE" id="PS00688">
    <property type="entry name" value="SIGMA54_INTERACT_3"/>
    <property type="match status" value="1"/>
</dbReference>
<dbReference type="PROSITE" id="PS50045">
    <property type="entry name" value="SIGMA54_INTERACT_4"/>
    <property type="match status" value="1"/>
</dbReference>
<proteinExistence type="predicted"/>
<dbReference type="SUPFAM" id="SSF52172">
    <property type="entry name" value="CheY-like"/>
    <property type="match status" value="1"/>
</dbReference>
<dbReference type="PROSITE" id="PS00676">
    <property type="entry name" value="SIGMA54_INTERACT_2"/>
    <property type="match status" value="1"/>
</dbReference>
<dbReference type="FunFam" id="3.40.50.2300:FF:000018">
    <property type="entry name" value="DNA-binding transcriptional regulator NtrC"/>
    <property type="match status" value="1"/>
</dbReference>
<keyword evidence="5" id="KW-0067">ATP-binding</keyword>
<keyword evidence="10" id="KW-0804">Transcription</keyword>
<feature type="domain" description="Response regulatory" evidence="13">
    <location>
        <begin position="20"/>
        <end position="134"/>
    </location>
</feature>
<keyword evidence="3 11" id="KW-0597">Phosphoprotein</keyword>
<keyword evidence="2" id="KW-0963">Cytoplasm</keyword>
<evidence type="ECO:0000313" key="15">
    <source>
        <dbReference type="Proteomes" id="UP000705867"/>
    </source>
</evidence>
<evidence type="ECO:0000259" key="12">
    <source>
        <dbReference type="PROSITE" id="PS50045"/>
    </source>
</evidence>
<reference evidence="14" key="2">
    <citation type="submission" date="2021-08" db="EMBL/GenBank/DDBJ databases">
        <authorList>
            <person name="Dalcin Martins P."/>
        </authorList>
    </citation>
    <scope>NUCLEOTIDE SEQUENCE</scope>
    <source>
        <strain evidence="14">MAG_39</strain>
    </source>
</reference>
<comment type="subcellular location">
    <subcellularLocation>
        <location evidence="1">Cytoplasm</location>
    </subcellularLocation>
</comment>
<evidence type="ECO:0000256" key="9">
    <source>
        <dbReference type="ARBA" id="ARBA00023159"/>
    </source>
</evidence>
<dbReference type="GO" id="GO:0000160">
    <property type="term" value="P:phosphorelay signal transduction system"/>
    <property type="evidence" value="ECO:0007669"/>
    <property type="project" value="UniProtKB-KW"/>
</dbReference>
<dbReference type="FunFam" id="1.10.8.60:FF:000014">
    <property type="entry name" value="DNA-binding transcriptional regulator NtrC"/>
    <property type="match status" value="1"/>
</dbReference>